<proteinExistence type="predicted"/>
<name>A0A0L7KYW4_OPEBR</name>
<sequence length="78" mass="8514">MYSNVVFACRQVTSPVLVVELTLNRLEGTQLRALGLLSVFGFNVTYAVRAPTDPPGPTSCSAIECRLLGHCNARQDFQ</sequence>
<dbReference type="AlphaFoldDB" id="A0A0L7KYW4"/>
<protein>
    <submittedName>
        <fullName evidence="1">Uncharacterized protein</fullName>
    </submittedName>
</protein>
<organism evidence="1 2">
    <name type="scientific">Operophtera brumata</name>
    <name type="common">Winter moth</name>
    <name type="synonym">Phalaena brumata</name>
    <dbReference type="NCBI Taxonomy" id="104452"/>
    <lineage>
        <taxon>Eukaryota</taxon>
        <taxon>Metazoa</taxon>
        <taxon>Ecdysozoa</taxon>
        <taxon>Arthropoda</taxon>
        <taxon>Hexapoda</taxon>
        <taxon>Insecta</taxon>
        <taxon>Pterygota</taxon>
        <taxon>Neoptera</taxon>
        <taxon>Endopterygota</taxon>
        <taxon>Lepidoptera</taxon>
        <taxon>Glossata</taxon>
        <taxon>Ditrysia</taxon>
        <taxon>Geometroidea</taxon>
        <taxon>Geometridae</taxon>
        <taxon>Larentiinae</taxon>
        <taxon>Operophtera</taxon>
    </lineage>
</organism>
<comment type="caution">
    <text evidence="1">The sequence shown here is derived from an EMBL/GenBank/DDBJ whole genome shotgun (WGS) entry which is preliminary data.</text>
</comment>
<dbReference type="Proteomes" id="UP000037510">
    <property type="component" value="Unassembled WGS sequence"/>
</dbReference>
<gene>
    <name evidence="1" type="ORF">OBRU01_13828</name>
</gene>
<dbReference type="EMBL" id="JTDY01004360">
    <property type="protein sequence ID" value="KOB68246.1"/>
    <property type="molecule type" value="Genomic_DNA"/>
</dbReference>
<keyword evidence="2" id="KW-1185">Reference proteome</keyword>
<evidence type="ECO:0000313" key="2">
    <source>
        <dbReference type="Proteomes" id="UP000037510"/>
    </source>
</evidence>
<accession>A0A0L7KYW4</accession>
<evidence type="ECO:0000313" key="1">
    <source>
        <dbReference type="EMBL" id="KOB68246.1"/>
    </source>
</evidence>
<reference evidence="1 2" key="1">
    <citation type="journal article" date="2015" name="Genome Biol. Evol.">
        <title>The genome of winter moth (Operophtera brumata) provides a genomic perspective on sexual dimorphism and phenology.</title>
        <authorList>
            <person name="Derks M.F."/>
            <person name="Smit S."/>
            <person name="Salis L."/>
            <person name="Schijlen E."/>
            <person name="Bossers A."/>
            <person name="Mateman C."/>
            <person name="Pijl A.S."/>
            <person name="de Ridder D."/>
            <person name="Groenen M.A."/>
            <person name="Visser M.E."/>
            <person name="Megens H.J."/>
        </authorList>
    </citation>
    <scope>NUCLEOTIDE SEQUENCE [LARGE SCALE GENOMIC DNA]</scope>
    <source>
        <strain evidence="1">WM2013NL</strain>
        <tissue evidence="1">Head and thorax</tissue>
    </source>
</reference>